<evidence type="ECO:0000256" key="1">
    <source>
        <dbReference type="ARBA" id="ARBA00004141"/>
    </source>
</evidence>
<dbReference type="AlphaFoldDB" id="A0A5J5IMS2"/>
<feature type="transmembrane region" description="Helical" evidence="6">
    <location>
        <begin position="48"/>
        <end position="69"/>
    </location>
</feature>
<organism evidence="7 8">
    <name type="scientific">Ginsengibacter hankyongi</name>
    <dbReference type="NCBI Taxonomy" id="2607284"/>
    <lineage>
        <taxon>Bacteria</taxon>
        <taxon>Pseudomonadati</taxon>
        <taxon>Bacteroidota</taxon>
        <taxon>Chitinophagia</taxon>
        <taxon>Chitinophagales</taxon>
        <taxon>Chitinophagaceae</taxon>
        <taxon>Ginsengibacter</taxon>
    </lineage>
</organism>
<feature type="transmembrane region" description="Helical" evidence="6">
    <location>
        <begin position="219"/>
        <end position="236"/>
    </location>
</feature>
<keyword evidence="4 6" id="KW-1133">Transmembrane helix</keyword>
<keyword evidence="3 6" id="KW-0812">Transmembrane</keyword>
<feature type="transmembrane region" description="Helical" evidence="6">
    <location>
        <begin position="124"/>
        <end position="143"/>
    </location>
</feature>
<feature type="transmembrane region" description="Helical" evidence="6">
    <location>
        <begin position="84"/>
        <end position="103"/>
    </location>
</feature>
<sequence>MSYLFTSESIISFIILVILEIVLGIDNVIFVSIIINRLPKDKHKKARLFWIVQGMIVRSIMLLGLGWLLSQKGKSVITLFEKGFDLASLVMLAGGIFLIYKSVHEIHQKLEGEDMSILKGKVKFLSFTKAVVQIILIDMVFSFDSIITAGGTAKHVEIMIAAVVIALTIMFLFSPKIAAFIHKHPTFKMLALSFLVMIGLSLVIEGWDTEKAEDLHLKNYIYFGMAFSFMVELLNMRVRNKQTRRLVELNEPRYNENESNESDMAK</sequence>
<evidence type="ECO:0000256" key="5">
    <source>
        <dbReference type="ARBA" id="ARBA00023136"/>
    </source>
</evidence>
<dbReference type="PANTHER" id="PTHR30238">
    <property type="entry name" value="MEMBRANE BOUND PREDICTED REDOX MODULATOR"/>
    <property type="match status" value="1"/>
</dbReference>
<evidence type="ECO:0000313" key="7">
    <source>
        <dbReference type="EMBL" id="KAA9041603.1"/>
    </source>
</evidence>
<dbReference type="InterPro" id="IPR005496">
    <property type="entry name" value="Integral_membrane_TerC"/>
</dbReference>
<dbReference type="Pfam" id="PF03741">
    <property type="entry name" value="TerC"/>
    <property type="match status" value="1"/>
</dbReference>
<comment type="caution">
    <text evidence="7">The sequence shown here is derived from an EMBL/GenBank/DDBJ whole genome shotgun (WGS) entry which is preliminary data.</text>
</comment>
<accession>A0A5J5IMS2</accession>
<feature type="transmembrane region" description="Helical" evidence="6">
    <location>
        <begin position="186"/>
        <end position="207"/>
    </location>
</feature>
<dbReference type="PANTHER" id="PTHR30238:SF4">
    <property type="entry name" value="SLL1022 PROTEIN"/>
    <property type="match status" value="1"/>
</dbReference>
<comment type="subcellular location">
    <subcellularLocation>
        <location evidence="1">Membrane</location>
        <topology evidence="1">Multi-pass membrane protein</topology>
    </subcellularLocation>
</comment>
<evidence type="ECO:0000256" key="2">
    <source>
        <dbReference type="ARBA" id="ARBA00007511"/>
    </source>
</evidence>
<keyword evidence="5 6" id="KW-0472">Membrane</keyword>
<gene>
    <name evidence="7" type="ORF">FW778_06155</name>
</gene>
<reference evidence="7 8" key="1">
    <citation type="submission" date="2019-09" db="EMBL/GenBank/DDBJ databases">
        <title>Draft genome sequence of Ginsengibacter sp. BR5-29.</title>
        <authorList>
            <person name="Im W.-T."/>
        </authorList>
    </citation>
    <scope>NUCLEOTIDE SEQUENCE [LARGE SCALE GENOMIC DNA]</scope>
    <source>
        <strain evidence="7 8">BR5-29</strain>
    </source>
</reference>
<evidence type="ECO:0000256" key="6">
    <source>
        <dbReference type="SAM" id="Phobius"/>
    </source>
</evidence>
<dbReference type="RefSeq" id="WP_150413723.1">
    <property type="nucleotide sequence ID" value="NZ_VYQF01000001.1"/>
</dbReference>
<dbReference type="GO" id="GO:0016020">
    <property type="term" value="C:membrane"/>
    <property type="evidence" value="ECO:0007669"/>
    <property type="project" value="UniProtKB-SubCell"/>
</dbReference>
<feature type="transmembrane region" description="Helical" evidence="6">
    <location>
        <begin position="12"/>
        <end position="36"/>
    </location>
</feature>
<dbReference type="EMBL" id="VYQF01000001">
    <property type="protein sequence ID" value="KAA9041603.1"/>
    <property type="molecule type" value="Genomic_DNA"/>
</dbReference>
<comment type="similarity">
    <text evidence="2">Belongs to the TerC family.</text>
</comment>
<keyword evidence="8" id="KW-1185">Reference proteome</keyword>
<feature type="transmembrane region" description="Helical" evidence="6">
    <location>
        <begin position="155"/>
        <end position="174"/>
    </location>
</feature>
<name>A0A5J5IMS2_9BACT</name>
<evidence type="ECO:0000256" key="4">
    <source>
        <dbReference type="ARBA" id="ARBA00022989"/>
    </source>
</evidence>
<protein>
    <submittedName>
        <fullName evidence="7">TerC family protein</fullName>
    </submittedName>
</protein>
<evidence type="ECO:0000256" key="3">
    <source>
        <dbReference type="ARBA" id="ARBA00022692"/>
    </source>
</evidence>
<evidence type="ECO:0000313" key="8">
    <source>
        <dbReference type="Proteomes" id="UP000326903"/>
    </source>
</evidence>
<dbReference type="Proteomes" id="UP000326903">
    <property type="component" value="Unassembled WGS sequence"/>
</dbReference>
<proteinExistence type="inferred from homology"/>